<reference evidence="1 2" key="1">
    <citation type="submission" date="2015-07" db="EMBL/GenBank/DDBJ databases">
        <title>The genome of Dufourea novaeangliae.</title>
        <authorList>
            <person name="Pan H."/>
            <person name="Kapheim K."/>
        </authorList>
    </citation>
    <scope>NUCLEOTIDE SEQUENCE [LARGE SCALE GENOMIC DNA]</scope>
    <source>
        <strain evidence="1">0120121106</strain>
        <tissue evidence="1">Whole body</tissue>
    </source>
</reference>
<organism evidence="1 2">
    <name type="scientific">Dufourea novaeangliae</name>
    <name type="common">Sweat bee</name>
    <dbReference type="NCBI Taxonomy" id="178035"/>
    <lineage>
        <taxon>Eukaryota</taxon>
        <taxon>Metazoa</taxon>
        <taxon>Ecdysozoa</taxon>
        <taxon>Arthropoda</taxon>
        <taxon>Hexapoda</taxon>
        <taxon>Insecta</taxon>
        <taxon>Pterygota</taxon>
        <taxon>Neoptera</taxon>
        <taxon>Endopterygota</taxon>
        <taxon>Hymenoptera</taxon>
        <taxon>Apocrita</taxon>
        <taxon>Aculeata</taxon>
        <taxon>Apoidea</taxon>
        <taxon>Anthophila</taxon>
        <taxon>Halictidae</taxon>
        <taxon>Rophitinae</taxon>
        <taxon>Dufourea</taxon>
    </lineage>
</organism>
<protein>
    <submittedName>
        <fullName evidence="1">Uncharacterized protein</fullName>
    </submittedName>
</protein>
<sequence length="88" mass="10273">MLRLPRRRRREDCGFRQRNGDIDRERYRELKTETRSSHIKLGDDGGEGSEVGFIIGKKRQGLLEDVEKRSTKSFCHIPSAILFLVKIN</sequence>
<name>A0A154PAC9_DUFNO</name>
<proteinExistence type="predicted"/>
<evidence type="ECO:0000313" key="2">
    <source>
        <dbReference type="Proteomes" id="UP000076502"/>
    </source>
</evidence>
<keyword evidence="2" id="KW-1185">Reference proteome</keyword>
<dbReference type="Proteomes" id="UP000076502">
    <property type="component" value="Unassembled WGS sequence"/>
</dbReference>
<gene>
    <name evidence="1" type="ORF">WN55_11362</name>
</gene>
<dbReference type="EMBL" id="KQ434857">
    <property type="protein sequence ID" value="KZC08859.1"/>
    <property type="molecule type" value="Genomic_DNA"/>
</dbReference>
<evidence type="ECO:0000313" key="1">
    <source>
        <dbReference type="EMBL" id="KZC08859.1"/>
    </source>
</evidence>
<dbReference type="AlphaFoldDB" id="A0A154PAC9"/>
<accession>A0A154PAC9</accession>